<dbReference type="PATRIC" id="fig|1003200.3.peg.5298"/>
<dbReference type="Gene3D" id="1.10.10.60">
    <property type="entry name" value="Homeodomain-like"/>
    <property type="match status" value="1"/>
</dbReference>
<proteinExistence type="predicted"/>
<dbReference type="FunFam" id="1.10.10.60:FF:000132">
    <property type="entry name" value="AraC family transcriptional regulator"/>
    <property type="match status" value="1"/>
</dbReference>
<dbReference type="InterPro" id="IPR018060">
    <property type="entry name" value="HTH_AraC"/>
</dbReference>
<dbReference type="InterPro" id="IPR018062">
    <property type="entry name" value="HTH_AraC-typ_CS"/>
</dbReference>
<evidence type="ECO:0000313" key="7">
    <source>
        <dbReference type="Proteomes" id="UP000004853"/>
    </source>
</evidence>
<dbReference type="InterPro" id="IPR011051">
    <property type="entry name" value="RmlC_Cupin_sf"/>
</dbReference>
<dbReference type="CDD" id="cd06124">
    <property type="entry name" value="cupin_NimR-like_N"/>
    <property type="match status" value="1"/>
</dbReference>
<protein>
    <submittedName>
        <fullName evidence="6">AraC family transcriptional regulator</fullName>
    </submittedName>
</protein>
<comment type="caution">
    <text evidence="6">The sequence shown here is derived from an EMBL/GenBank/DDBJ whole genome shotgun (WGS) entry which is preliminary data.</text>
</comment>
<dbReference type="PANTHER" id="PTHR11019">
    <property type="entry name" value="HTH-TYPE TRANSCRIPTIONAL REGULATOR NIMR"/>
    <property type="match status" value="1"/>
</dbReference>
<dbReference type="RefSeq" id="WP_006395325.1">
    <property type="nucleotide sequence ID" value="NZ_GL982453.1"/>
</dbReference>
<dbReference type="PROSITE" id="PS00041">
    <property type="entry name" value="HTH_ARAC_FAMILY_1"/>
    <property type="match status" value="1"/>
</dbReference>
<name>F7T8Q9_9BURK</name>
<evidence type="ECO:0000256" key="2">
    <source>
        <dbReference type="ARBA" id="ARBA00023015"/>
    </source>
</evidence>
<organism evidence="6 7">
    <name type="scientific">Achromobacter insuavis AXX-A</name>
    <dbReference type="NCBI Taxonomy" id="1003200"/>
    <lineage>
        <taxon>Bacteria</taxon>
        <taxon>Pseudomonadati</taxon>
        <taxon>Pseudomonadota</taxon>
        <taxon>Betaproteobacteria</taxon>
        <taxon>Burkholderiales</taxon>
        <taxon>Alcaligenaceae</taxon>
        <taxon>Achromobacter</taxon>
    </lineage>
</organism>
<dbReference type="InterPro" id="IPR003313">
    <property type="entry name" value="AraC-bd"/>
</dbReference>
<evidence type="ECO:0000313" key="6">
    <source>
        <dbReference type="EMBL" id="EGP43308.1"/>
    </source>
</evidence>
<evidence type="ECO:0000259" key="5">
    <source>
        <dbReference type="PROSITE" id="PS01124"/>
    </source>
</evidence>
<dbReference type="SMART" id="SM00342">
    <property type="entry name" value="HTH_ARAC"/>
    <property type="match status" value="1"/>
</dbReference>
<dbReference type="eggNOG" id="COG2207">
    <property type="taxonomic scope" value="Bacteria"/>
</dbReference>
<sequence>MDSLWRQRFATGYQRLPRPVIAHAHDYAHGEREIWHSHEQGQLVHAIQGVVRVLTSQGAWTLAPLHALWIAPGVDHELHMVGAVKMRSLRVEPDTAPWLWTVCRQIEVGALLRELIGGMLRDAREYAPDSNAALIVPLLLRQLREAPVVEQGKLPLPQDKRLLKVCETLMHMPANNDTLELLSTQAGASIRTLGRLFKRETGLTFGQWRQQLRLAEAVCQLSLGEPVARVARGMGYANANAFSAMFRRALGAAPQRYLRLAAVRPA</sequence>
<dbReference type="SUPFAM" id="SSF51182">
    <property type="entry name" value="RmlC-like cupins"/>
    <property type="match status" value="1"/>
</dbReference>
<evidence type="ECO:0000256" key="3">
    <source>
        <dbReference type="ARBA" id="ARBA00023125"/>
    </source>
</evidence>
<gene>
    <name evidence="6" type="ORF">AXXA_26775</name>
</gene>
<evidence type="ECO:0000256" key="4">
    <source>
        <dbReference type="ARBA" id="ARBA00023163"/>
    </source>
</evidence>
<keyword evidence="3" id="KW-0238">DNA-binding</keyword>
<dbReference type="EMBL" id="AFRQ01000125">
    <property type="protein sequence ID" value="EGP43308.1"/>
    <property type="molecule type" value="Genomic_DNA"/>
</dbReference>
<dbReference type="SUPFAM" id="SSF46689">
    <property type="entry name" value="Homeodomain-like"/>
    <property type="match status" value="2"/>
</dbReference>
<dbReference type="InterPro" id="IPR014710">
    <property type="entry name" value="RmlC-like_jellyroll"/>
</dbReference>
<dbReference type="GO" id="GO:0043565">
    <property type="term" value="F:sequence-specific DNA binding"/>
    <property type="evidence" value="ECO:0007669"/>
    <property type="project" value="InterPro"/>
</dbReference>
<dbReference type="Pfam" id="PF02311">
    <property type="entry name" value="AraC_binding"/>
    <property type="match status" value="1"/>
</dbReference>
<dbReference type="OrthoDB" id="2536004at2"/>
<evidence type="ECO:0000256" key="1">
    <source>
        <dbReference type="ARBA" id="ARBA00022491"/>
    </source>
</evidence>
<dbReference type="GO" id="GO:0003700">
    <property type="term" value="F:DNA-binding transcription factor activity"/>
    <property type="evidence" value="ECO:0007669"/>
    <property type="project" value="InterPro"/>
</dbReference>
<feature type="domain" description="HTH araC/xylS-type" evidence="5">
    <location>
        <begin position="160"/>
        <end position="260"/>
    </location>
</feature>
<dbReference type="Pfam" id="PF12833">
    <property type="entry name" value="HTH_18"/>
    <property type="match status" value="1"/>
</dbReference>
<dbReference type="PROSITE" id="PS01124">
    <property type="entry name" value="HTH_ARAC_FAMILY_2"/>
    <property type="match status" value="1"/>
</dbReference>
<keyword evidence="1" id="KW-0678">Repressor</keyword>
<reference evidence="6 7" key="1">
    <citation type="submission" date="2011-06" db="EMBL/GenBank/DDBJ databases">
        <authorList>
            <person name="Bador J."/>
            <person name="Amoureux L."/>
            <person name="Neuwirth C."/>
        </authorList>
    </citation>
    <scope>NUCLEOTIDE SEQUENCE [LARGE SCALE GENOMIC DNA]</scope>
    <source>
        <strain evidence="6 7">AXX-A</strain>
    </source>
</reference>
<dbReference type="Proteomes" id="UP000004853">
    <property type="component" value="Unassembled WGS sequence"/>
</dbReference>
<dbReference type="HOGENOM" id="CLU_000445_87_4_4"/>
<dbReference type="AlphaFoldDB" id="F7T8Q9"/>
<dbReference type="Gene3D" id="2.60.120.10">
    <property type="entry name" value="Jelly Rolls"/>
    <property type="match status" value="1"/>
</dbReference>
<keyword evidence="4" id="KW-0804">Transcription</keyword>
<dbReference type="InterPro" id="IPR009057">
    <property type="entry name" value="Homeodomain-like_sf"/>
</dbReference>
<dbReference type="PANTHER" id="PTHR11019:SF159">
    <property type="entry name" value="TRANSCRIPTIONAL REGULATOR-RELATED"/>
    <property type="match status" value="1"/>
</dbReference>
<accession>F7T8Q9</accession>
<keyword evidence="2" id="KW-0805">Transcription regulation</keyword>